<dbReference type="GO" id="GO:0009506">
    <property type="term" value="C:plasmodesma"/>
    <property type="evidence" value="ECO:0007669"/>
    <property type="project" value="TreeGrafter"/>
</dbReference>
<keyword evidence="6" id="KW-1015">Disulfide bond</keyword>
<dbReference type="GO" id="GO:0040008">
    <property type="term" value="P:regulation of growth"/>
    <property type="evidence" value="ECO:0007669"/>
    <property type="project" value="UniProtKB-ARBA"/>
</dbReference>
<reference evidence="8" key="1">
    <citation type="submission" date="2014-07" db="EMBL/GenBank/DDBJ databases">
        <title>Identification of a novel salt tolerance gene in wild soybean by whole-genome sequencing.</title>
        <authorList>
            <person name="Lam H.-M."/>
            <person name="Qi X."/>
            <person name="Li M.-W."/>
            <person name="Liu X."/>
            <person name="Xie M."/>
            <person name="Ni M."/>
            <person name="Xu X."/>
        </authorList>
    </citation>
    <scope>NUCLEOTIDE SEQUENCE [LARGE SCALE GENOMIC DNA]</scope>
    <source>
        <tissue evidence="8">Root</tissue>
    </source>
</reference>
<keyword evidence="10" id="KW-1185">Reference proteome</keyword>
<protein>
    <submittedName>
        <fullName evidence="9">Protein RALF-like 4</fullName>
    </submittedName>
</protein>
<dbReference type="PANTHER" id="PTHR33136:SF89">
    <property type="entry name" value="PROTEIN RALF-LIKE 19"/>
    <property type="match status" value="1"/>
</dbReference>
<proteinExistence type="inferred from homology"/>
<comment type="subcellular location">
    <subcellularLocation>
        <location evidence="1">Secreted</location>
    </subcellularLocation>
</comment>
<reference evidence="9 10" key="2">
    <citation type="submission" date="2018-09" db="EMBL/GenBank/DDBJ databases">
        <title>A high-quality reference genome of wild soybean provides a powerful tool to mine soybean genomes.</title>
        <authorList>
            <person name="Xie M."/>
            <person name="Chung C.Y.L."/>
            <person name="Li M.-W."/>
            <person name="Wong F.-L."/>
            <person name="Chan T.-F."/>
            <person name="Lam H.-M."/>
        </authorList>
    </citation>
    <scope>NUCLEOTIDE SEQUENCE [LARGE SCALE GENOMIC DNA]</scope>
    <source>
        <strain evidence="10">cv. W05</strain>
        <tissue evidence="9">Hypocotyl of etiolated seedlings</tissue>
    </source>
</reference>
<accession>A0A0B2QYS2</accession>
<dbReference type="Proteomes" id="UP000289340">
    <property type="component" value="Chromosome 15"/>
</dbReference>
<dbReference type="EMBL" id="QZWG01000015">
    <property type="protein sequence ID" value="RZB63563.1"/>
    <property type="molecule type" value="Genomic_DNA"/>
</dbReference>
<feature type="signal peptide" evidence="7">
    <location>
        <begin position="1"/>
        <end position="22"/>
    </location>
</feature>
<sequence length="124" mass="13815">MSSKAWLAFLLLALAMVAETYATIDEFATTLEEFDPIISDGDADLIVDDNEFLMSSESTRRSLMHGHPGKGRGRARYISYAALRSNQVPCGRRGRSYYNCNQRGRANPYNRGCTAITHCARDTS</sequence>
<gene>
    <name evidence="9" type="ORF">D0Y65_040244</name>
    <name evidence="8" type="ORF">glysoja_045891</name>
</gene>
<keyword evidence="4" id="KW-0372">Hormone</keyword>
<dbReference type="AlphaFoldDB" id="A0A0B2QYS2"/>
<dbReference type="InterPro" id="IPR008801">
    <property type="entry name" value="RALF"/>
</dbReference>
<evidence type="ECO:0000313" key="9">
    <source>
        <dbReference type="EMBL" id="RZB63563.1"/>
    </source>
</evidence>
<evidence type="ECO:0000313" key="10">
    <source>
        <dbReference type="Proteomes" id="UP000289340"/>
    </source>
</evidence>
<evidence type="ECO:0000256" key="4">
    <source>
        <dbReference type="ARBA" id="ARBA00022702"/>
    </source>
</evidence>
<comment type="similarity">
    <text evidence="2">Belongs to the plant rapid alkalinization factor (RALF) family.</text>
</comment>
<keyword evidence="3" id="KW-0964">Secreted</keyword>
<evidence type="ECO:0000256" key="1">
    <source>
        <dbReference type="ARBA" id="ARBA00004613"/>
    </source>
</evidence>
<dbReference type="GO" id="GO:0005179">
    <property type="term" value="F:hormone activity"/>
    <property type="evidence" value="ECO:0007669"/>
    <property type="project" value="UniProtKB-KW"/>
</dbReference>
<feature type="chain" id="PRO_5040562859" evidence="7">
    <location>
        <begin position="23"/>
        <end position="124"/>
    </location>
</feature>
<dbReference type="Pfam" id="PF05498">
    <property type="entry name" value="RALF"/>
    <property type="match status" value="1"/>
</dbReference>
<evidence type="ECO:0000256" key="3">
    <source>
        <dbReference type="ARBA" id="ARBA00022525"/>
    </source>
</evidence>
<evidence type="ECO:0000313" key="8">
    <source>
        <dbReference type="EMBL" id="KHN24772.1"/>
    </source>
</evidence>
<dbReference type="PANTHER" id="PTHR33136">
    <property type="entry name" value="RAPID ALKALINIZATION FACTOR-LIKE"/>
    <property type="match status" value="1"/>
</dbReference>
<dbReference type="GO" id="GO:0005576">
    <property type="term" value="C:extracellular region"/>
    <property type="evidence" value="ECO:0007669"/>
    <property type="project" value="UniProtKB-SubCell"/>
</dbReference>
<evidence type="ECO:0000256" key="7">
    <source>
        <dbReference type="SAM" id="SignalP"/>
    </source>
</evidence>
<name>A0A0B2QYS2_GLYSO</name>
<dbReference type="Gramene" id="XM_028345860.1">
    <property type="protein sequence ID" value="XP_028201661.1"/>
    <property type="gene ID" value="LOC114385795"/>
</dbReference>
<dbReference type="EMBL" id="KN655031">
    <property type="protein sequence ID" value="KHN24772.1"/>
    <property type="molecule type" value="Genomic_DNA"/>
</dbReference>
<organism evidence="8">
    <name type="scientific">Glycine soja</name>
    <name type="common">Wild soybean</name>
    <dbReference type="NCBI Taxonomy" id="3848"/>
    <lineage>
        <taxon>Eukaryota</taxon>
        <taxon>Viridiplantae</taxon>
        <taxon>Streptophyta</taxon>
        <taxon>Embryophyta</taxon>
        <taxon>Tracheophyta</taxon>
        <taxon>Spermatophyta</taxon>
        <taxon>Magnoliopsida</taxon>
        <taxon>eudicotyledons</taxon>
        <taxon>Gunneridae</taxon>
        <taxon>Pentapetalae</taxon>
        <taxon>rosids</taxon>
        <taxon>fabids</taxon>
        <taxon>Fabales</taxon>
        <taxon>Fabaceae</taxon>
        <taxon>Papilionoideae</taxon>
        <taxon>50 kb inversion clade</taxon>
        <taxon>NPAAA clade</taxon>
        <taxon>indigoferoid/millettioid clade</taxon>
        <taxon>Phaseoleae</taxon>
        <taxon>Glycine</taxon>
        <taxon>Glycine subgen. Soja</taxon>
    </lineage>
</organism>
<evidence type="ECO:0000256" key="6">
    <source>
        <dbReference type="ARBA" id="ARBA00023157"/>
    </source>
</evidence>
<evidence type="ECO:0000256" key="2">
    <source>
        <dbReference type="ARBA" id="ARBA00009178"/>
    </source>
</evidence>
<keyword evidence="5 7" id="KW-0732">Signal</keyword>
<evidence type="ECO:0000256" key="5">
    <source>
        <dbReference type="ARBA" id="ARBA00022729"/>
    </source>
</evidence>
<dbReference type="Proteomes" id="UP000053555">
    <property type="component" value="Unassembled WGS sequence"/>
</dbReference>
<dbReference type="GO" id="GO:0019722">
    <property type="term" value="P:calcium-mediated signaling"/>
    <property type="evidence" value="ECO:0007669"/>
    <property type="project" value="TreeGrafter"/>
</dbReference>